<evidence type="ECO:0000259" key="12">
    <source>
        <dbReference type="Pfam" id="PF13609"/>
    </source>
</evidence>
<evidence type="ECO:0000256" key="4">
    <source>
        <dbReference type="ARBA" id="ARBA00022452"/>
    </source>
</evidence>
<dbReference type="GO" id="GO:0009279">
    <property type="term" value="C:cell outer membrane"/>
    <property type="evidence" value="ECO:0007669"/>
    <property type="project" value="UniProtKB-SubCell"/>
</dbReference>
<dbReference type="InterPro" id="IPR001702">
    <property type="entry name" value="Porin_Gram-ve"/>
</dbReference>
<evidence type="ECO:0000256" key="2">
    <source>
        <dbReference type="ARBA" id="ARBA00011233"/>
    </source>
</evidence>
<comment type="subcellular location">
    <subcellularLocation>
        <location evidence="1">Cell outer membrane</location>
        <topology evidence="1">Multi-pass membrane protein</topology>
    </subcellularLocation>
</comment>
<evidence type="ECO:0000256" key="8">
    <source>
        <dbReference type="ARBA" id="ARBA00023114"/>
    </source>
</evidence>
<evidence type="ECO:0000256" key="1">
    <source>
        <dbReference type="ARBA" id="ARBA00004571"/>
    </source>
</evidence>
<dbReference type="InterPro" id="IPR050298">
    <property type="entry name" value="Gram-neg_bact_OMP"/>
</dbReference>
<keyword evidence="6 11" id="KW-0732">Signal</keyword>
<evidence type="ECO:0000256" key="7">
    <source>
        <dbReference type="ARBA" id="ARBA00023065"/>
    </source>
</evidence>
<dbReference type="GO" id="GO:0046930">
    <property type="term" value="C:pore complex"/>
    <property type="evidence" value="ECO:0007669"/>
    <property type="project" value="UniProtKB-KW"/>
</dbReference>
<gene>
    <name evidence="13" type="ORF">BI364_02850</name>
</gene>
<keyword evidence="9" id="KW-0472">Membrane</keyword>
<evidence type="ECO:0000256" key="3">
    <source>
        <dbReference type="ARBA" id="ARBA00022448"/>
    </source>
</evidence>
<accession>A0A1D8IKT6</accession>
<comment type="subunit">
    <text evidence="2">Homotrimer.</text>
</comment>
<evidence type="ECO:0000256" key="10">
    <source>
        <dbReference type="ARBA" id="ARBA00023237"/>
    </source>
</evidence>
<evidence type="ECO:0000313" key="14">
    <source>
        <dbReference type="Proteomes" id="UP000095401"/>
    </source>
</evidence>
<dbReference type="PANTHER" id="PTHR34501">
    <property type="entry name" value="PROTEIN YDDL-RELATED"/>
    <property type="match status" value="1"/>
</dbReference>
<feature type="domain" description="Porin" evidence="12">
    <location>
        <begin position="8"/>
        <end position="332"/>
    </location>
</feature>
<reference evidence="14" key="1">
    <citation type="submission" date="2016-09" db="EMBL/GenBank/DDBJ databases">
        <title>Acidihalobacter prosperus F5.</title>
        <authorList>
            <person name="Khaleque H.N."/>
            <person name="Ramsay J.P."/>
            <person name="Kaksonen A.H."/>
            <person name="Boxall N.J."/>
            <person name="Watkin E.L.J."/>
        </authorList>
    </citation>
    <scope>NUCLEOTIDE SEQUENCE [LARGE SCALE GENOMIC DNA]</scope>
    <source>
        <strain evidence="14">F5</strain>
    </source>
</reference>
<dbReference type="Pfam" id="PF13609">
    <property type="entry name" value="Porin_4"/>
    <property type="match status" value="1"/>
</dbReference>
<keyword evidence="7" id="KW-0406">Ion transport</keyword>
<evidence type="ECO:0000256" key="6">
    <source>
        <dbReference type="ARBA" id="ARBA00022729"/>
    </source>
</evidence>
<dbReference type="PRINTS" id="PR00182">
    <property type="entry name" value="ECOLNEIPORIN"/>
</dbReference>
<dbReference type="InterPro" id="IPR002299">
    <property type="entry name" value="Porin_Neis"/>
</dbReference>
<organism evidence="13 14">
    <name type="scientific">Acidihalobacter yilgarnensis</name>
    <dbReference type="NCBI Taxonomy" id="2819280"/>
    <lineage>
        <taxon>Bacteria</taxon>
        <taxon>Pseudomonadati</taxon>
        <taxon>Pseudomonadota</taxon>
        <taxon>Gammaproteobacteria</taxon>
        <taxon>Chromatiales</taxon>
        <taxon>Ectothiorhodospiraceae</taxon>
        <taxon>Acidihalobacter</taxon>
    </lineage>
</organism>
<dbReference type="EMBL" id="CP017415">
    <property type="protein sequence ID" value="AOU97082.1"/>
    <property type="molecule type" value="Genomic_DNA"/>
</dbReference>
<dbReference type="KEGG" id="aprs:BI364_02850"/>
<dbReference type="AlphaFoldDB" id="A0A1D8IKT6"/>
<dbReference type="SUPFAM" id="SSF56935">
    <property type="entry name" value="Porins"/>
    <property type="match status" value="1"/>
</dbReference>
<keyword evidence="3" id="KW-0813">Transport</keyword>
<dbReference type="CDD" id="cd00342">
    <property type="entry name" value="gram_neg_porins"/>
    <property type="match status" value="1"/>
</dbReference>
<keyword evidence="4" id="KW-1134">Transmembrane beta strand</keyword>
<sequence length="377" mass="39033">MKKTLIAAAVGAVIAVPVVAQADVTLYGKFEPSLDYLNTNTTGGVTNGSSTSKSISGFSLNSSRWGVKGSEDLGDGLRALFQVESTISTDGKAALGNRNTFAGIAGGFGTVIAGRHDTPMKSLGRAVDLFGDQIGDSRNLISGKYNGSVGFDLRVPDVVAYVTPQIGGFKGVAAYVFDGGVSNAGTYSLLGEYKMGPVMVGLAYESHGKGLYNGGSGTTASPYTYGTNAETGVRLAGSYKIGAFKLVGLVEQLTNLGGYQYIGNSSANPKAKATVYGFGGMYTMGSNAIKAQVYQANPDGSNNNSTMFAIGFDHTFSKRVMAFVDYAHMTNQSGAMMNVWGGGHSATYVNANNSPATVTVGAGKNPYAISTGMMIKF</sequence>
<protein>
    <recommendedName>
        <fullName evidence="12">Porin domain-containing protein</fullName>
    </recommendedName>
</protein>
<dbReference type="RefSeq" id="WP_070077470.1">
    <property type="nucleotide sequence ID" value="NZ_CP017415.1"/>
</dbReference>
<evidence type="ECO:0000313" key="13">
    <source>
        <dbReference type="EMBL" id="AOU97082.1"/>
    </source>
</evidence>
<proteinExistence type="predicted"/>
<evidence type="ECO:0000256" key="9">
    <source>
        <dbReference type="ARBA" id="ARBA00023136"/>
    </source>
</evidence>
<dbReference type="GO" id="GO:0034220">
    <property type="term" value="P:monoatomic ion transmembrane transport"/>
    <property type="evidence" value="ECO:0007669"/>
    <property type="project" value="InterPro"/>
</dbReference>
<dbReference type="Proteomes" id="UP000095401">
    <property type="component" value="Chromosome"/>
</dbReference>
<dbReference type="PANTHER" id="PTHR34501:SF9">
    <property type="entry name" value="MAJOR OUTER MEMBRANE PROTEIN P.IA"/>
    <property type="match status" value="1"/>
</dbReference>
<evidence type="ECO:0000256" key="5">
    <source>
        <dbReference type="ARBA" id="ARBA00022692"/>
    </source>
</evidence>
<keyword evidence="8" id="KW-0626">Porin</keyword>
<dbReference type="PRINTS" id="PR00184">
    <property type="entry name" value="NEISSPPORIN"/>
</dbReference>
<keyword evidence="5" id="KW-0812">Transmembrane</keyword>
<keyword evidence="10" id="KW-0998">Cell outer membrane</keyword>
<evidence type="ECO:0000256" key="11">
    <source>
        <dbReference type="SAM" id="SignalP"/>
    </source>
</evidence>
<dbReference type="InterPro" id="IPR033900">
    <property type="entry name" value="Gram_neg_porin_domain"/>
</dbReference>
<feature type="signal peptide" evidence="11">
    <location>
        <begin position="1"/>
        <end position="22"/>
    </location>
</feature>
<dbReference type="GO" id="GO:0015288">
    <property type="term" value="F:porin activity"/>
    <property type="evidence" value="ECO:0007669"/>
    <property type="project" value="UniProtKB-KW"/>
</dbReference>
<keyword evidence="14" id="KW-1185">Reference proteome</keyword>
<dbReference type="InterPro" id="IPR023614">
    <property type="entry name" value="Porin_dom_sf"/>
</dbReference>
<name>A0A1D8IKT6_9GAMM</name>
<dbReference type="Gene3D" id="2.40.160.10">
    <property type="entry name" value="Porin"/>
    <property type="match status" value="1"/>
</dbReference>
<feature type="chain" id="PRO_5009108268" description="Porin domain-containing protein" evidence="11">
    <location>
        <begin position="23"/>
        <end position="377"/>
    </location>
</feature>